<evidence type="ECO:0000259" key="3">
    <source>
        <dbReference type="PROSITE" id="PS50900"/>
    </source>
</evidence>
<dbReference type="InterPro" id="IPR010909">
    <property type="entry name" value="PLAC"/>
</dbReference>
<evidence type="ECO:0000313" key="4">
    <source>
        <dbReference type="EMBL" id="KAL0192404.1"/>
    </source>
</evidence>
<name>A0ABD0R1M2_CIRMR</name>
<accession>A0ABD0R1M2</accession>
<feature type="non-terminal residue" evidence="4">
    <location>
        <position position="1"/>
    </location>
</feature>
<dbReference type="Pfam" id="PF08686">
    <property type="entry name" value="PLAC"/>
    <property type="match status" value="1"/>
</dbReference>
<protein>
    <recommendedName>
        <fullName evidence="3">PLAC domain-containing protein</fullName>
    </recommendedName>
</protein>
<dbReference type="EMBL" id="JAMKFB020000005">
    <property type="protein sequence ID" value="KAL0192404.1"/>
    <property type="molecule type" value="Genomic_DNA"/>
</dbReference>
<dbReference type="AlphaFoldDB" id="A0ABD0R1M2"/>
<keyword evidence="1" id="KW-0732">Signal</keyword>
<evidence type="ECO:0000313" key="5">
    <source>
        <dbReference type="Proteomes" id="UP001529510"/>
    </source>
</evidence>
<feature type="region of interest" description="Disordered" evidence="2">
    <location>
        <begin position="80"/>
        <end position="157"/>
    </location>
</feature>
<gene>
    <name evidence="4" type="ORF">M9458_010700</name>
</gene>
<dbReference type="PROSITE" id="PS50900">
    <property type="entry name" value="PLAC"/>
    <property type="match status" value="1"/>
</dbReference>
<keyword evidence="5" id="KW-1185">Reference proteome</keyword>
<reference evidence="4 5" key="1">
    <citation type="submission" date="2024-05" db="EMBL/GenBank/DDBJ databases">
        <title>Genome sequencing and assembly of Indian major carp, Cirrhinus mrigala (Hamilton, 1822).</title>
        <authorList>
            <person name="Mohindra V."/>
            <person name="Chowdhury L.M."/>
            <person name="Lal K."/>
            <person name="Jena J.K."/>
        </authorList>
    </citation>
    <scope>NUCLEOTIDE SEQUENCE [LARGE SCALE GENOMIC DNA]</scope>
    <source>
        <strain evidence="4">CM1030</strain>
        <tissue evidence="4">Blood</tissue>
    </source>
</reference>
<evidence type="ECO:0000256" key="2">
    <source>
        <dbReference type="SAM" id="MobiDB-lite"/>
    </source>
</evidence>
<sequence length="157" mass="17261">EPCGGDKSIFCQMEVLARYCSIPGYNKLCCESCSKRSGTFAPLHEAAKTEEELRFGSASQLLETLTASVNGTLKVPQLHQQGSFSQGQFAKQSTTPPARKANPENSKTQKRLKLGTRNLAAMTIRSSWNEDSAKDAPWQLGSFQESEWPTASSEVER</sequence>
<feature type="compositionally biased region" description="Polar residues" evidence="2">
    <location>
        <begin position="141"/>
        <end position="157"/>
    </location>
</feature>
<dbReference type="Proteomes" id="UP001529510">
    <property type="component" value="Unassembled WGS sequence"/>
</dbReference>
<evidence type="ECO:0000256" key="1">
    <source>
        <dbReference type="ARBA" id="ARBA00022729"/>
    </source>
</evidence>
<feature type="domain" description="PLAC" evidence="3">
    <location>
        <begin position="1"/>
        <end position="37"/>
    </location>
</feature>
<comment type="caution">
    <text evidence="4">The sequence shown here is derived from an EMBL/GenBank/DDBJ whole genome shotgun (WGS) entry which is preliminary data.</text>
</comment>
<feature type="compositionally biased region" description="Polar residues" evidence="2">
    <location>
        <begin position="80"/>
        <end position="96"/>
    </location>
</feature>
<proteinExistence type="predicted"/>
<organism evidence="4 5">
    <name type="scientific">Cirrhinus mrigala</name>
    <name type="common">Mrigala</name>
    <dbReference type="NCBI Taxonomy" id="683832"/>
    <lineage>
        <taxon>Eukaryota</taxon>
        <taxon>Metazoa</taxon>
        <taxon>Chordata</taxon>
        <taxon>Craniata</taxon>
        <taxon>Vertebrata</taxon>
        <taxon>Euteleostomi</taxon>
        <taxon>Actinopterygii</taxon>
        <taxon>Neopterygii</taxon>
        <taxon>Teleostei</taxon>
        <taxon>Ostariophysi</taxon>
        <taxon>Cypriniformes</taxon>
        <taxon>Cyprinidae</taxon>
        <taxon>Labeoninae</taxon>
        <taxon>Labeonini</taxon>
        <taxon>Cirrhinus</taxon>
    </lineage>
</organism>